<evidence type="ECO:0000256" key="2">
    <source>
        <dbReference type="ARBA" id="ARBA00022692"/>
    </source>
</evidence>
<keyword evidence="3 5" id="KW-1133">Transmembrane helix</keyword>
<evidence type="ECO:0000256" key="1">
    <source>
        <dbReference type="ARBA" id="ARBA00004370"/>
    </source>
</evidence>
<proteinExistence type="predicted"/>
<dbReference type="RefSeq" id="WP_039216397.1">
    <property type="nucleotide sequence ID" value="NZ_JWLW01000002.1"/>
</dbReference>
<protein>
    <submittedName>
        <fullName evidence="6">Membrane protein</fullName>
    </submittedName>
</protein>
<dbReference type="EMBL" id="JWLW01000002">
    <property type="protein sequence ID" value="KHT57643.1"/>
    <property type="molecule type" value="Genomic_DNA"/>
</dbReference>
<keyword evidence="4 5" id="KW-0472">Membrane</keyword>
<feature type="transmembrane region" description="Helical" evidence="5">
    <location>
        <begin position="117"/>
        <end position="138"/>
    </location>
</feature>
<evidence type="ECO:0000313" key="6">
    <source>
        <dbReference type="EMBL" id="KHT57643.1"/>
    </source>
</evidence>
<dbReference type="OrthoDB" id="5880499at2"/>
<gene>
    <name evidence="6" type="ORF">RJ41_01420</name>
</gene>
<comment type="caution">
    <text evidence="6">The sequence shown here is derived from an EMBL/GenBank/DDBJ whole genome shotgun (WGS) entry which is preliminary data.</text>
</comment>
<dbReference type="Gene3D" id="1.20.120.550">
    <property type="entry name" value="Membrane associated eicosanoid/glutathione metabolism-like domain"/>
    <property type="match status" value="1"/>
</dbReference>
<dbReference type="InterPro" id="IPR023352">
    <property type="entry name" value="MAPEG-like_dom_sf"/>
</dbReference>
<feature type="transmembrane region" description="Helical" evidence="5">
    <location>
        <begin position="6"/>
        <end position="29"/>
    </location>
</feature>
<dbReference type="AlphaFoldDB" id="A0A0B3Y6C3"/>
<feature type="transmembrane region" description="Helical" evidence="5">
    <location>
        <begin position="84"/>
        <end position="105"/>
    </location>
</feature>
<keyword evidence="2 5" id="KW-0812">Transmembrane</keyword>
<organism evidence="6 7">
    <name type="scientific">Alteromonas marina</name>
    <dbReference type="NCBI Taxonomy" id="203795"/>
    <lineage>
        <taxon>Bacteria</taxon>
        <taxon>Pseudomonadati</taxon>
        <taxon>Pseudomonadota</taxon>
        <taxon>Gammaproteobacteria</taxon>
        <taxon>Alteromonadales</taxon>
        <taxon>Alteromonadaceae</taxon>
        <taxon>Alteromonas/Salinimonas group</taxon>
        <taxon>Alteromonas</taxon>
    </lineage>
</organism>
<name>A0A0B3Y6C3_9ALTE</name>
<evidence type="ECO:0000256" key="4">
    <source>
        <dbReference type="ARBA" id="ARBA00023136"/>
    </source>
</evidence>
<evidence type="ECO:0000256" key="5">
    <source>
        <dbReference type="SAM" id="Phobius"/>
    </source>
</evidence>
<dbReference type="SUPFAM" id="SSF161084">
    <property type="entry name" value="MAPEG domain-like"/>
    <property type="match status" value="1"/>
</dbReference>
<keyword evidence="7" id="KW-1185">Reference proteome</keyword>
<sequence length="139" mass="15591">MFAVYTYSIAGLLVISLTVFVQNIVAAVAHRKQSHYIPGKVSEELSHDSFVFRSHRTFHNSLENIHQFALPALLCMFLGAQTDVLAILVWAFAVSRIIHMALYYAVATEKNPSPRSYFYMIGALCTLGVYGLAFINLFI</sequence>
<dbReference type="Proteomes" id="UP000031197">
    <property type="component" value="Unassembled WGS sequence"/>
</dbReference>
<dbReference type="InterPro" id="IPR001129">
    <property type="entry name" value="Membr-assoc_MAPEG"/>
</dbReference>
<comment type="subcellular location">
    <subcellularLocation>
        <location evidence="1">Membrane</location>
    </subcellularLocation>
</comment>
<evidence type="ECO:0000256" key="3">
    <source>
        <dbReference type="ARBA" id="ARBA00022989"/>
    </source>
</evidence>
<accession>A0A0B3Y6C3</accession>
<dbReference type="Pfam" id="PF01124">
    <property type="entry name" value="MAPEG"/>
    <property type="match status" value="1"/>
</dbReference>
<evidence type="ECO:0000313" key="7">
    <source>
        <dbReference type="Proteomes" id="UP000031197"/>
    </source>
</evidence>
<reference evidence="6 7" key="1">
    <citation type="submission" date="2014-12" db="EMBL/GenBank/DDBJ databases">
        <title>Genome sequencing of Alteromonas marina AD001.</title>
        <authorList>
            <person name="Adrian T.G.S."/>
            <person name="Chan K.G."/>
        </authorList>
    </citation>
    <scope>NUCLEOTIDE SEQUENCE [LARGE SCALE GENOMIC DNA]</scope>
    <source>
        <strain evidence="6 7">AD001</strain>
    </source>
</reference>
<dbReference type="GO" id="GO:0016020">
    <property type="term" value="C:membrane"/>
    <property type="evidence" value="ECO:0007669"/>
    <property type="project" value="UniProtKB-SubCell"/>
</dbReference>